<dbReference type="VEuPathDB" id="FungiDB:P170DRAFT_458097"/>
<feature type="region of interest" description="Disordered" evidence="8">
    <location>
        <begin position="183"/>
        <end position="216"/>
    </location>
</feature>
<evidence type="ECO:0000256" key="4">
    <source>
        <dbReference type="ARBA" id="ARBA00023172"/>
    </source>
</evidence>
<evidence type="ECO:0000256" key="6">
    <source>
        <dbReference type="ARBA" id="ARBA00023242"/>
    </source>
</evidence>
<dbReference type="PANTHER" id="PTHR16140:SF0">
    <property type="entry name" value="NON-STRUCTURAL MAINTENANCE OF CHROMOSOMES ELEMENT 4"/>
    <property type="match status" value="1"/>
</dbReference>
<keyword evidence="4 7" id="KW-0233">DNA recombination</keyword>
<evidence type="ECO:0000259" key="10">
    <source>
        <dbReference type="Pfam" id="PF15412"/>
    </source>
</evidence>
<dbReference type="GO" id="GO:0005634">
    <property type="term" value="C:nucleus"/>
    <property type="evidence" value="ECO:0007669"/>
    <property type="project" value="UniProtKB-SubCell"/>
</dbReference>
<keyword evidence="3 7" id="KW-0227">DNA damage</keyword>
<dbReference type="PANTHER" id="PTHR16140">
    <property type="entry name" value="NON-STRUCTURAL MAINTENANCE OF CHROMOSOMES ELEMENT 4"/>
    <property type="match status" value="1"/>
</dbReference>
<dbReference type="OrthoDB" id="361242at2759"/>
<keyword evidence="5 7" id="KW-0234">DNA repair</keyword>
<evidence type="ECO:0000256" key="1">
    <source>
        <dbReference type="ARBA" id="ARBA00004123"/>
    </source>
</evidence>
<evidence type="ECO:0000259" key="9">
    <source>
        <dbReference type="Pfam" id="PF08743"/>
    </source>
</evidence>
<comment type="subcellular location">
    <subcellularLocation>
        <location evidence="1 7">Nucleus</location>
    </subcellularLocation>
</comment>
<dbReference type="InterPro" id="IPR036866">
    <property type="entry name" value="RibonucZ/Hydroxyglut_hydro"/>
</dbReference>
<dbReference type="AlphaFoldDB" id="A0A2I2FZ95"/>
<evidence type="ECO:0000313" key="12">
    <source>
        <dbReference type="Proteomes" id="UP000234275"/>
    </source>
</evidence>
<dbReference type="Pfam" id="PF15412">
    <property type="entry name" value="Nse4-Nse3_bdg"/>
    <property type="match status" value="1"/>
</dbReference>
<dbReference type="InterPro" id="IPR014854">
    <property type="entry name" value="Nse4_C"/>
</dbReference>
<dbReference type="Proteomes" id="UP000234275">
    <property type="component" value="Unassembled WGS sequence"/>
</dbReference>
<dbReference type="RefSeq" id="XP_024701178.1">
    <property type="nucleotide sequence ID" value="XM_024851766.1"/>
</dbReference>
<dbReference type="SUPFAM" id="SSF56281">
    <property type="entry name" value="Metallo-hydrolase/oxidoreductase"/>
    <property type="match status" value="1"/>
</dbReference>
<feature type="domain" description="Nse4/EID protein Nse3/MAGE-binding" evidence="10">
    <location>
        <begin position="140"/>
        <end position="186"/>
    </location>
</feature>
<feature type="compositionally biased region" description="Low complexity" evidence="8">
    <location>
        <begin position="60"/>
        <end position="74"/>
    </location>
</feature>
<dbReference type="Gene3D" id="3.60.15.10">
    <property type="entry name" value="Ribonuclease Z/Hydroxyacylglutathione hydrolase-like"/>
    <property type="match status" value="1"/>
</dbReference>
<dbReference type="GO" id="GO:0006310">
    <property type="term" value="P:DNA recombination"/>
    <property type="evidence" value="ECO:0007669"/>
    <property type="project" value="UniProtKB-UniRule"/>
</dbReference>
<evidence type="ECO:0000256" key="2">
    <source>
        <dbReference type="ARBA" id="ARBA00008997"/>
    </source>
</evidence>
<dbReference type="GO" id="GO:0030915">
    <property type="term" value="C:Smc5-Smc6 complex"/>
    <property type="evidence" value="ECO:0007669"/>
    <property type="project" value="UniProtKB-UniRule"/>
</dbReference>
<gene>
    <name evidence="11" type="ORF">P170DRAFT_458097</name>
</gene>
<name>A0A2I2FZ95_9EURO</name>
<keyword evidence="6 7" id="KW-0539">Nucleus</keyword>
<dbReference type="InterPro" id="IPR029225">
    <property type="entry name" value="Nse4_Nse3-bd"/>
</dbReference>
<comment type="subunit">
    <text evidence="7">Component of the SMC5-SMC6 complex.</text>
</comment>
<comment type="function">
    <text evidence="7">Component of the SMC5-SMC6 complex, that promotes sister chromatid alignment after DNA damage and facilitates double-stranded DNA breaks (DSBs) repair via homologous recombination between sister chromatids.</text>
</comment>
<accession>A0A2I2FZ95</accession>
<dbReference type="STRING" id="1392250.A0A2I2FZ95"/>
<dbReference type="EMBL" id="MSFO01000007">
    <property type="protein sequence ID" value="PLB45876.1"/>
    <property type="molecule type" value="Genomic_DNA"/>
</dbReference>
<evidence type="ECO:0000313" key="11">
    <source>
        <dbReference type="EMBL" id="PLB45876.1"/>
    </source>
</evidence>
<reference evidence="11 12" key="1">
    <citation type="submission" date="2016-12" db="EMBL/GenBank/DDBJ databases">
        <title>The genomes of Aspergillus section Nigri reveals drivers in fungal speciation.</title>
        <authorList>
            <consortium name="DOE Joint Genome Institute"/>
            <person name="Vesth T.C."/>
            <person name="Nybo J."/>
            <person name="Theobald S."/>
            <person name="Brandl J."/>
            <person name="Frisvad J.C."/>
            <person name="Nielsen K.F."/>
            <person name="Lyhne E.K."/>
            <person name="Kogle M.E."/>
            <person name="Kuo A."/>
            <person name="Riley R."/>
            <person name="Clum A."/>
            <person name="Nolan M."/>
            <person name="Lipzen A."/>
            <person name="Salamov A."/>
            <person name="Henrissat B."/>
            <person name="Wiebenga A."/>
            <person name="De Vries R.P."/>
            <person name="Grigoriev I.V."/>
            <person name="Mortensen U.H."/>
            <person name="Andersen M.R."/>
            <person name="Baker S.E."/>
        </authorList>
    </citation>
    <scope>NUCLEOTIDE SEQUENCE [LARGE SCALE GENOMIC DNA]</scope>
    <source>
        <strain evidence="11 12">IBT 23096</strain>
    </source>
</reference>
<comment type="caution">
    <text evidence="11">The sequence shown here is derived from an EMBL/GenBank/DDBJ whole genome shotgun (WGS) entry which is preliminary data.</text>
</comment>
<evidence type="ECO:0000256" key="8">
    <source>
        <dbReference type="SAM" id="MobiDB-lite"/>
    </source>
</evidence>
<organism evidence="11 12">
    <name type="scientific">Aspergillus steynii IBT 23096</name>
    <dbReference type="NCBI Taxonomy" id="1392250"/>
    <lineage>
        <taxon>Eukaryota</taxon>
        <taxon>Fungi</taxon>
        <taxon>Dikarya</taxon>
        <taxon>Ascomycota</taxon>
        <taxon>Pezizomycotina</taxon>
        <taxon>Eurotiomycetes</taxon>
        <taxon>Eurotiomycetidae</taxon>
        <taxon>Eurotiales</taxon>
        <taxon>Aspergillaceae</taxon>
        <taxon>Aspergillus</taxon>
        <taxon>Aspergillus subgen. Circumdati</taxon>
    </lineage>
</organism>
<dbReference type="InterPro" id="IPR027786">
    <property type="entry name" value="Nse4/EID"/>
</dbReference>
<feature type="compositionally biased region" description="Polar residues" evidence="8">
    <location>
        <begin position="37"/>
        <end position="59"/>
    </location>
</feature>
<evidence type="ECO:0000256" key="3">
    <source>
        <dbReference type="ARBA" id="ARBA00022763"/>
    </source>
</evidence>
<sequence>MARTPHAARHSSQQSSPGAHSDKENHQNSARIRKRTQGTMASSSASAKRQRLANRNVNNQDGSQSQIPPSQQDPNKQYYDPDQDEKERRRIRKGLRDLSRELHDSRSEFMQAGNDGIRQTIKKANEFFRDVKQTSDATIDARLLVSAADLSYKKTAQLVLGDASAGVDVDEFVSKCISFMRHGPDDSQAAIPSSTQRRRTHGRSQADPNDSDEEQGDALNWDWLGRAACVRSNARPAVSGFLLGPLSVQKRTRQLTQRRAREQIDPSQAVRPQELENEDLDRQETSNLTTICSNINKLLAETQISGEAAVTQVLSRMVEEGGEPSNEMVQKVMAQHNVADDAGVPFFNFCINPRSFGQSVENLFYVSFLVRDGTAGLSRDSRQLPTLHPGKPWAPSEAQKRGIQKHQAIFSLDFETWRDLIDVYDIKECIIPHRQEEESQTTAQGWYVKMESGSIAVFSPVSLTPEVQAAVTSLGGNVKYIAALDLEHHLHLTSWKNAYPEAEIIAPEGLWEKRQSNPEFKDTAFHHVFRKEDPRRKISDEFDAEFETEYVYGHPSRELVFLHKRSRTLIEADLLFNLPAREQYSKSNESAKNFLTNLICPALSTAAPATWQKRFVWYVLSTADRSAFTESVRRINHWDFNRLIPCHGDVIESGAKGVFRTVMEWHLENDKKTT</sequence>
<dbReference type="Pfam" id="PF08743">
    <property type="entry name" value="Nse4_C"/>
    <property type="match status" value="1"/>
</dbReference>
<evidence type="ECO:0000256" key="7">
    <source>
        <dbReference type="RuleBase" id="RU365071"/>
    </source>
</evidence>
<keyword evidence="12" id="KW-1185">Reference proteome</keyword>
<feature type="region of interest" description="Disordered" evidence="8">
    <location>
        <begin position="1"/>
        <end position="88"/>
    </location>
</feature>
<proteinExistence type="inferred from homology"/>
<evidence type="ECO:0000256" key="5">
    <source>
        <dbReference type="ARBA" id="ARBA00023204"/>
    </source>
</evidence>
<dbReference type="GO" id="GO:0006281">
    <property type="term" value="P:DNA repair"/>
    <property type="evidence" value="ECO:0007669"/>
    <property type="project" value="UniProtKB-UniRule"/>
</dbReference>
<dbReference type="Pfam" id="PF14234">
    <property type="entry name" value="DUF4336"/>
    <property type="match status" value="1"/>
</dbReference>
<dbReference type="GeneID" id="36559465"/>
<protein>
    <recommendedName>
        <fullName evidence="7">Non-structural maintenance of chromosomes element 4</fullName>
    </recommendedName>
</protein>
<feature type="domain" description="Non-structural maintenance of chromosome element 4 C-terminal" evidence="9">
    <location>
        <begin position="344"/>
        <end position="431"/>
    </location>
</feature>
<dbReference type="InterPro" id="IPR025638">
    <property type="entry name" value="DUF4336"/>
</dbReference>
<comment type="similarity">
    <text evidence="2 7">Belongs to the NSE4 family.</text>
</comment>